<feature type="domain" description="Trafficking protein particle complex subunit 13 C-terminal" evidence="1">
    <location>
        <begin position="163"/>
        <end position="256"/>
    </location>
</feature>
<evidence type="ECO:0000313" key="3">
    <source>
        <dbReference type="Proteomes" id="UP001189429"/>
    </source>
</evidence>
<name>A0ABN9QKB7_9DINO</name>
<dbReference type="PANTHER" id="PTHR13134:SF3">
    <property type="entry name" value="TRAFFICKING PROTEIN PARTICLE COMPLEX SUBUNIT 13"/>
    <property type="match status" value="1"/>
</dbReference>
<dbReference type="InterPro" id="IPR010378">
    <property type="entry name" value="TRAPPC13"/>
</dbReference>
<dbReference type="Pfam" id="PF23643">
    <property type="entry name" value="TRAPPC13_C"/>
    <property type="match status" value="1"/>
</dbReference>
<reference evidence="2" key="1">
    <citation type="submission" date="2023-10" db="EMBL/GenBank/DDBJ databases">
        <authorList>
            <person name="Chen Y."/>
            <person name="Shah S."/>
            <person name="Dougan E. K."/>
            <person name="Thang M."/>
            <person name="Chan C."/>
        </authorList>
    </citation>
    <scope>NUCLEOTIDE SEQUENCE [LARGE SCALE GENOMIC DNA]</scope>
</reference>
<organism evidence="2 3">
    <name type="scientific">Prorocentrum cordatum</name>
    <dbReference type="NCBI Taxonomy" id="2364126"/>
    <lineage>
        <taxon>Eukaryota</taxon>
        <taxon>Sar</taxon>
        <taxon>Alveolata</taxon>
        <taxon>Dinophyceae</taxon>
        <taxon>Prorocentrales</taxon>
        <taxon>Prorocentraceae</taxon>
        <taxon>Prorocentrum</taxon>
    </lineage>
</organism>
<dbReference type="InterPro" id="IPR055428">
    <property type="entry name" value="TRAPPC13_C"/>
</dbReference>
<comment type="caution">
    <text evidence="2">The sequence shown here is derived from an EMBL/GenBank/DDBJ whole genome shotgun (WGS) entry which is preliminary data.</text>
</comment>
<evidence type="ECO:0000313" key="2">
    <source>
        <dbReference type="EMBL" id="CAK0805591.1"/>
    </source>
</evidence>
<accession>A0ABN9QKB7</accession>
<protein>
    <recommendedName>
        <fullName evidence="1">Trafficking protein particle complex subunit 13 C-terminal domain-containing protein</fullName>
    </recommendedName>
</protein>
<dbReference type="EMBL" id="CAUYUJ010003503">
    <property type="protein sequence ID" value="CAK0805591.1"/>
    <property type="molecule type" value="Genomic_DNA"/>
</dbReference>
<dbReference type="PANTHER" id="PTHR13134">
    <property type="entry name" value="TRAFFICKING PROTEIN PARTICLE COMPLEX SUBUNIT 13"/>
    <property type="match status" value="1"/>
</dbReference>
<sequence length="258" mass="27148">MQDICAHSPRLIRFSTGARQLQEVLPLPCVAAVRGGPPRGAGRRGGLLVECTVENASQGGICLTSCRLDCADGLEATPLGAGAGENLSQFLKPRGGQSLTFRVAAAGEDPSAGFLRQLDFVGDLSLGWQVLDGPSGCVEGHQIRIRPEPPVSLDLRVRPVALEVRVEEPFCIEVEVANRAAKPAEPSLRFDLRLMGGIRLHGALVRAVGPLQPGATARVPLDLVVAIPGLHGLQGVSVVDECTQAKSEFGVLCDILAF</sequence>
<evidence type="ECO:0000259" key="1">
    <source>
        <dbReference type="Pfam" id="PF23643"/>
    </source>
</evidence>
<keyword evidence="3" id="KW-1185">Reference proteome</keyword>
<dbReference type="Proteomes" id="UP001189429">
    <property type="component" value="Unassembled WGS sequence"/>
</dbReference>
<proteinExistence type="predicted"/>
<gene>
    <name evidence="2" type="ORF">PCOR1329_LOCUS12066</name>
</gene>